<gene>
    <name evidence="2" type="ORF">E2C01_064494</name>
</gene>
<sequence>MLEIDPLDRRKRRRLKRTFYGSCGRNHVVMGETEAWRSLISTVDTDKQQPEEEKDTSLKLSQKDNV</sequence>
<evidence type="ECO:0000313" key="3">
    <source>
        <dbReference type="Proteomes" id="UP000324222"/>
    </source>
</evidence>
<feature type="compositionally biased region" description="Basic and acidic residues" evidence="1">
    <location>
        <begin position="44"/>
        <end position="66"/>
    </location>
</feature>
<feature type="region of interest" description="Disordered" evidence="1">
    <location>
        <begin position="42"/>
        <end position="66"/>
    </location>
</feature>
<keyword evidence="3" id="KW-1185">Reference proteome</keyword>
<evidence type="ECO:0000313" key="2">
    <source>
        <dbReference type="EMBL" id="MPC70252.1"/>
    </source>
</evidence>
<protein>
    <submittedName>
        <fullName evidence="2">Uncharacterized protein</fullName>
    </submittedName>
</protein>
<evidence type="ECO:0000256" key="1">
    <source>
        <dbReference type="SAM" id="MobiDB-lite"/>
    </source>
</evidence>
<proteinExistence type="predicted"/>
<organism evidence="2 3">
    <name type="scientific">Portunus trituberculatus</name>
    <name type="common">Swimming crab</name>
    <name type="synonym">Neptunus trituberculatus</name>
    <dbReference type="NCBI Taxonomy" id="210409"/>
    <lineage>
        <taxon>Eukaryota</taxon>
        <taxon>Metazoa</taxon>
        <taxon>Ecdysozoa</taxon>
        <taxon>Arthropoda</taxon>
        <taxon>Crustacea</taxon>
        <taxon>Multicrustacea</taxon>
        <taxon>Malacostraca</taxon>
        <taxon>Eumalacostraca</taxon>
        <taxon>Eucarida</taxon>
        <taxon>Decapoda</taxon>
        <taxon>Pleocyemata</taxon>
        <taxon>Brachyura</taxon>
        <taxon>Eubrachyura</taxon>
        <taxon>Portunoidea</taxon>
        <taxon>Portunidae</taxon>
        <taxon>Portuninae</taxon>
        <taxon>Portunus</taxon>
    </lineage>
</organism>
<dbReference type="Proteomes" id="UP000324222">
    <property type="component" value="Unassembled WGS sequence"/>
</dbReference>
<name>A0A5B7HGA6_PORTR</name>
<dbReference type="AlphaFoldDB" id="A0A5B7HGA6"/>
<reference evidence="2 3" key="1">
    <citation type="submission" date="2019-05" db="EMBL/GenBank/DDBJ databases">
        <title>Another draft genome of Portunus trituberculatus and its Hox gene families provides insights of decapod evolution.</title>
        <authorList>
            <person name="Jeong J.-H."/>
            <person name="Song I."/>
            <person name="Kim S."/>
            <person name="Choi T."/>
            <person name="Kim D."/>
            <person name="Ryu S."/>
            <person name="Kim W."/>
        </authorList>
    </citation>
    <scope>NUCLEOTIDE SEQUENCE [LARGE SCALE GENOMIC DNA]</scope>
    <source>
        <tissue evidence="2">Muscle</tissue>
    </source>
</reference>
<accession>A0A5B7HGA6</accession>
<comment type="caution">
    <text evidence="2">The sequence shown here is derived from an EMBL/GenBank/DDBJ whole genome shotgun (WGS) entry which is preliminary data.</text>
</comment>
<dbReference type="EMBL" id="VSRR010030823">
    <property type="protein sequence ID" value="MPC70252.1"/>
    <property type="molecule type" value="Genomic_DNA"/>
</dbReference>